<dbReference type="OrthoDB" id="2627597at2759"/>
<keyword evidence="1" id="KW-0812">Transmembrane</keyword>
<keyword evidence="1" id="KW-1133">Transmembrane helix</keyword>
<dbReference type="Proteomes" id="UP000054166">
    <property type="component" value="Unassembled WGS sequence"/>
</dbReference>
<reference evidence="2 3" key="1">
    <citation type="submission" date="2014-04" db="EMBL/GenBank/DDBJ databases">
        <authorList>
            <consortium name="DOE Joint Genome Institute"/>
            <person name="Kuo A."/>
            <person name="Tarkka M."/>
            <person name="Buscot F."/>
            <person name="Kohler A."/>
            <person name="Nagy L.G."/>
            <person name="Floudas D."/>
            <person name="Copeland A."/>
            <person name="Barry K.W."/>
            <person name="Cichocki N."/>
            <person name="Veneault-Fourrey C."/>
            <person name="LaButti K."/>
            <person name="Lindquist E.A."/>
            <person name="Lipzen A."/>
            <person name="Lundell T."/>
            <person name="Morin E."/>
            <person name="Murat C."/>
            <person name="Sun H."/>
            <person name="Tunlid A."/>
            <person name="Henrissat B."/>
            <person name="Grigoriev I.V."/>
            <person name="Hibbett D.S."/>
            <person name="Martin F."/>
            <person name="Nordberg H.P."/>
            <person name="Cantor M.N."/>
            <person name="Hua S.X."/>
        </authorList>
    </citation>
    <scope>NUCLEOTIDE SEQUENCE [LARGE SCALE GENOMIC DNA]</scope>
    <source>
        <strain evidence="2 3">F 1598</strain>
    </source>
</reference>
<evidence type="ECO:0000313" key="3">
    <source>
        <dbReference type="Proteomes" id="UP000054166"/>
    </source>
</evidence>
<feature type="transmembrane region" description="Helical" evidence="1">
    <location>
        <begin position="51"/>
        <end position="68"/>
    </location>
</feature>
<dbReference type="InParanoid" id="A0A0C3ENG8"/>
<protein>
    <submittedName>
        <fullName evidence="2">Uncharacterized protein</fullName>
    </submittedName>
</protein>
<evidence type="ECO:0000313" key="2">
    <source>
        <dbReference type="EMBL" id="KIM74100.1"/>
    </source>
</evidence>
<gene>
    <name evidence="2" type="ORF">PILCRDRAFT_14665</name>
</gene>
<reference evidence="3" key="2">
    <citation type="submission" date="2015-01" db="EMBL/GenBank/DDBJ databases">
        <title>Evolutionary Origins and Diversification of the Mycorrhizal Mutualists.</title>
        <authorList>
            <consortium name="DOE Joint Genome Institute"/>
            <consortium name="Mycorrhizal Genomics Consortium"/>
            <person name="Kohler A."/>
            <person name="Kuo A."/>
            <person name="Nagy L.G."/>
            <person name="Floudas D."/>
            <person name="Copeland A."/>
            <person name="Barry K.W."/>
            <person name="Cichocki N."/>
            <person name="Veneault-Fourrey C."/>
            <person name="LaButti K."/>
            <person name="Lindquist E.A."/>
            <person name="Lipzen A."/>
            <person name="Lundell T."/>
            <person name="Morin E."/>
            <person name="Murat C."/>
            <person name="Riley R."/>
            <person name="Ohm R."/>
            <person name="Sun H."/>
            <person name="Tunlid A."/>
            <person name="Henrissat B."/>
            <person name="Grigoriev I.V."/>
            <person name="Hibbett D.S."/>
            <person name="Martin F."/>
        </authorList>
    </citation>
    <scope>NUCLEOTIDE SEQUENCE [LARGE SCALE GENOMIC DNA]</scope>
    <source>
        <strain evidence="3">F 1598</strain>
    </source>
</reference>
<proteinExistence type="predicted"/>
<organism evidence="2 3">
    <name type="scientific">Piloderma croceum (strain F 1598)</name>
    <dbReference type="NCBI Taxonomy" id="765440"/>
    <lineage>
        <taxon>Eukaryota</taxon>
        <taxon>Fungi</taxon>
        <taxon>Dikarya</taxon>
        <taxon>Basidiomycota</taxon>
        <taxon>Agaricomycotina</taxon>
        <taxon>Agaricomycetes</taxon>
        <taxon>Agaricomycetidae</taxon>
        <taxon>Atheliales</taxon>
        <taxon>Atheliaceae</taxon>
        <taxon>Piloderma</taxon>
    </lineage>
</organism>
<keyword evidence="3" id="KW-1185">Reference proteome</keyword>
<dbReference type="HOGENOM" id="CLU_2172005_0_0_1"/>
<dbReference type="STRING" id="765440.A0A0C3ENG8"/>
<dbReference type="EMBL" id="KN833066">
    <property type="protein sequence ID" value="KIM74100.1"/>
    <property type="molecule type" value="Genomic_DNA"/>
</dbReference>
<dbReference type="AlphaFoldDB" id="A0A0C3ENG8"/>
<name>A0A0C3ENG8_PILCF</name>
<evidence type="ECO:0000256" key="1">
    <source>
        <dbReference type="SAM" id="Phobius"/>
    </source>
</evidence>
<sequence length="110" mass="12023">MPLSEYDDCEVGGNEGGCKTTFEKCVPAIFWTIVWLLKFVTPSVLILGGDFFKGVVLATALVTLVLRFDALTSDSTASKLLRAEIMLIMTFIIRVGQSKFVTVPIDEDSA</sequence>
<keyword evidence="1" id="KW-0472">Membrane</keyword>
<accession>A0A0C3ENG8</accession>